<sequence>MGKFTGESPPNICLTRRIKMATSQDTDLQKQIENLKLNNPADINILLLGETGVGKSTFINSIANYLTYTKFEKASKENLLTLIPSKFNIQDKHGNQHIIQTSINEDKNEYLETGMSATQDVKTYVFPIWGGQTKIRLIDTPGMGDTRGIRQDDINCENILSYIGQLHELHAICFMFKPTNTRLTQFFGYCMSQILSRLDKSASKNIIFVFTNTRGTDYGPGDTFQTLQRVVREIEETPPNTIVWVLFFIYIYKEILIKYIIGDAKNSPLKPHFIKSTSAINEARRLIIQLAQPLAEITQLISDNLFALQRHEQHLNIDNTSLEELRKRLYIPIIDLDVTKLTQPATVCASSKWVIRTTGIISKDATIRVILQMSLRKSLAALS</sequence>
<comment type="caution">
    <text evidence="2">The sequence shown here is derived from an EMBL/GenBank/DDBJ whole genome shotgun (WGS) entry which is preliminary data.</text>
</comment>
<gene>
    <name evidence="2" type="ORF">NQ318_016879</name>
</gene>
<protein>
    <recommendedName>
        <fullName evidence="1">G domain-containing protein</fullName>
    </recommendedName>
</protein>
<feature type="domain" description="G" evidence="1">
    <location>
        <begin position="45"/>
        <end position="210"/>
    </location>
</feature>
<dbReference type="PROSITE" id="PS00675">
    <property type="entry name" value="SIGMA54_INTERACT_1"/>
    <property type="match status" value="1"/>
</dbReference>
<dbReference type="GO" id="GO:0005525">
    <property type="term" value="F:GTP binding"/>
    <property type="evidence" value="ECO:0007669"/>
    <property type="project" value="InterPro"/>
</dbReference>
<dbReference type="Proteomes" id="UP001162162">
    <property type="component" value="Unassembled WGS sequence"/>
</dbReference>
<dbReference type="PANTHER" id="PTHR32046:SF11">
    <property type="entry name" value="IMMUNE-ASSOCIATED NUCLEOTIDE-BINDING PROTEIN 10-LIKE"/>
    <property type="match status" value="1"/>
</dbReference>
<organism evidence="2 3">
    <name type="scientific">Aromia moschata</name>
    <dbReference type="NCBI Taxonomy" id="1265417"/>
    <lineage>
        <taxon>Eukaryota</taxon>
        <taxon>Metazoa</taxon>
        <taxon>Ecdysozoa</taxon>
        <taxon>Arthropoda</taxon>
        <taxon>Hexapoda</taxon>
        <taxon>Insecta</taxon>
        <taxon>Pterygota</taxon>
        <taxon>Neoptera</taxon>
        <taxon>Endopterygota</taxon>
        <taxon>Coleoptera</taxon>
        <taxon>Polyphaga</taxon>
        <taxon>Cucujiformia</taxon>
        <taxon>Chrysomeloidea</taxon>
        <taxon>Cerambycidae</taxon>
        <taxon>Cerambycinae</taxon>
        <taxon>Callichromatini</taxon>
        <taxon>Aromia</taxon>
    </lineage>
</organism>
<evidence type="ECO:0000313" key="2">
    <source>
        <dbReference type="EMBL" id="KAJ8933106.1"/>
    </source>
</evidence>
<dbReference type="SUPFAM" id="SSF52540">
    <property type="entry name" value="P-loop containing nucleoside triphosphate hydrolases"/>
    <property type="match status" value="2"/>
</dbReference>
<dbReference type="InterPro" id="IPR027417">
    <property type="entry name" value="P-loop_NTPase"/>
</dbReference>
<evidence type="ECO:0000259" key="1">
    <source>
        <dbReference type="Pfam" id="PF01926"/>
    </source>
</evidence>
<dbReference type="EMBL" id="JAPWTK010001297">
    <property type="protein sequence ID" value="KAJ8933106.1"/>
    <property type="molecule type" value="Genomic_DNA"/>
</dbReference>
<keyword evidence="3" id="KW-1185">Reference proteome</keyword>
<dbReference type="InterPro" id="IPR006073">
    <property type="entry name" value="GTP-bd"/>
</dbReference>
<dbReference type="InterPro" id="IPR025662">
    <property type="entry name" value="Sigma_54_int_dom_ATP-bd_1"/>
</dbReference>
<dbReference type="CDD" id="cd00882">
    <property type="entry name" value="Ras_like_GTPase"/>
    <property type="match status" value="1"/>
</dbReference>
<dbReference type="Gene3D" id="3.40.50.300">
    <property type="entry name" value="P-loop containing nucleotide triphosphate hydrolases"/>
    <property type="match status" value="1"/>
</dbReference>
<name>A0AAV8X3N2_9CUCU</name>
<proteinExistence type="predicted"/>
<dbReference type="Pfam" id="PF01926">
    <property type="entry name" value="MMR_HSR1"/>
    <property type="match status" value="1"/>
</dbReference>
<accession>A0AAV8X3N2</accession>
<reference evidence="2" key="1">
    <citation type="journal article" date="2023" name="Insect Mol. Biol.">
        <title>Genome sequencing provides insights into the evolution of gene families encoding plant cell wall-degrading enzymes in longhorned beetles.</title>
        <authorList>
            <person name="Shin N.R."/>
            <person name="Okamura Y."/>
            <person name="Kirsch R."/>
            <person name="Pauchet Y."/>
        </authorList>
    </citation>
    <scope>NUCLEOTIDE SEQUENCE</scope>
    <source>
        <strain evidence="2">AMC_N1</strain>
    </source>
</reference>
<dbReference type="PANTHER" id="PTHR32046">
    <property type="entry name" value="G DOMAIN-CONTAINING PROTEIN"/>
    <property type="match status" value="1"/>
</dbReference>
<dbReference type="AlphaFoldDB" id="A0AAV8X3N2"/>
<evidence type="ECO:0000313" key="3">
    <source>
        <dbReference type="Proteomes" id="UP001162162"/>
    </source>
</evidence>